<evidence type="ECO:0000256" key="3">
    <source>
        <dbReference type="SAM" id="MobiDB-lite"/>
    </source>
</evidence>
<feature type="region of interest" description="Disordered" evidence="3">
    <location>
        <begin position="92"/>
        <end position="171"/>
    </location>
</feature>
<dbReference type="GeneID" id="33554321"/>
<dbReference type="PROSITE" id="PS00463">
    <property type="entry name" value="ZN2_CY6_FUNGAL_1"/>
    <property type="match status" value="1"/>
</dbReference>
<reference evidence="5 6" key="1">
    <citation type="submission" date="2017-03" db="EMBL/GenBank/DDBJ databases">
        <title>Widespread Adenine N6-methylation of Active Genes in Fungi.</title>
        <authorList>
            <consortium name="DOE Joint Genome Institute"/>
            <person name="Mondo S.J."/>
            <person name="Dannebaum R.O."/>
            <person name="Kuo R.C."/>
            <person name="Louie K.B."/>
            <person name="Bewick A.J."/>
            <person name="Labutti K."/>
            <person name="Haridas S."/>
            <person name="Kuo A."/>
            <person name="Salamov A."/>
            <person name="Ahrendt S.R."/>
            <person name="Lau R."/>
            <person name="Bowen B.P."/>
            <person name="Lipzen A."/>
            <person name="Sullivan W."/>
            <person name="Andreopoulos W.B."/>
            <person name="Clum A."/>
            <person name="Lindquist E."/>
            <person name="Daum C."/>
            <person name="Northen T.R."/>
            <person name="Ramamoorthy G."/>
            <person name="Schmitz R.J."/>
            <person name="Gryganskyi A."/>
            <person name="Culley D."/>
            <person name="Magnuson J."/>
            <person name="James T.Y."/>
            <person name="O'Malley M.A."/>
            <person name="Stajich J.E."/>
            <person name="Spatafora J.W."/>
            <person name="Visel A."/>
            <person name="Grigoriev I.V."/>
        </authorList>
    </citation>
    <scope>NUCLEOTIDE SEQUENCE [LARGE SCALE GENOMIC DNA]</scope>
    <source>
        <strain evidence="5 6">NRRL Y-17943</strain>
    </source>
</reference>
<dbReference type="InterPro" id="IPR036864">
    <property type="entry name" value="Zn2-C6_fun-type_DNA-bd_sf"/>
</dbReference>
<protein>
    <submittedName>
        <fullName evidence="5">Fungal-specific transcription factor domain-domain-containing protein</fullName>
    </submittedName>
</protein>
<dbReference type="PANTHER" id="PTHR37534">
    <property type="entry name" value="TRANSCRIPTIONAL ACTIVATOR PROTEIN UGA3"/>
    <property type="match status" value="1"/>
</dbReference>
<dbReference type="Pfam" id="PF00172">
    <property type="entry name" value="Zn_clus"/>
    <property type="match status" value="1"/>
</dbReference>
<feature type="domain" description="Zn(2)-C6 fungal-type" evidence="4">
    <location>
        <begin position="63"/>
        <end position="93"/>
    </location>
</feature>
<evidence type="ECO:0000313" key="6">
    <source>
        <dbReference type="Proteomes" id="UP000193218"/>
    </source>
</evidence>
<dbReference type="SMART" id="SM00066">
    <property type="entry name" value="GAL4"/>
    <property type="match status" value="1"/>
</dbReference>
<proteinExistence type="predicted"/>
<dbReference type="Pfam" id="PF11951">
    <property type="entry name" value="Fungal_trans_2"/>
    <property type="match status" value="1"/>
</dbReference>
<name>A0A1Y1UN09_9TREE</name>
<keyword evidence="6" id="KW-1185">Reference proteome</keyword>
<dbReference type="GO" id="GO:0000981">
    <property type="term" value="F:DNA-binding transcription factor activity, RNA polymerase II-specific"/>
    <property type="evidence" value="ECO:0007669"/>
    <property type="project" value="InterPro"/>
</dbReference>
<gene>
    <name evidence="5" type="ORF">BD324DRAFT_333088</name>
</gene>
<comment type="subcellular location">
    <subcellularLocation>
        <location evidence="1">Nucleus</location>
    </subcellularLocation>
</comment>
<dbReference type="SUPFAM" id="SSF57701">
    <property type="entry name" value="Zn2/Cys6 DNA-binding domain"/>
    <property type="match status" value="1"/>
</dbReference>
<dbReference type="PANTHER" id="PTHR37534:SF20">
    <property type="entry name" value="PRO1A C6 ZINK-FINGER PROTEIN"/>
    <property type="match status" value="1"/>
</dbReference>
<organism evidence="5 6">
    <name type="scientific">Kockovaella imperatae</name>
    <dbReference type="NCBI Taxonomy" id="4999"/>
    <lineage>
        <taxon>Eukaryota</taxon>
        <taxon>Fungi</taxon>
        <taxon>Dikarya</taxon>
        <taxon>Basidiomycota</taxon>
        <taxon>Agaricomycotina</taxon>
        <taxon>Tremellomycetes</taxon>
        <taxon>Tremellales</taxon>
        <taxon>Cuniculitremaceae</taxon>
        <taxon>Kockovaella</taxon>
    </lineage>
</organism>
<dbReference type="OrthoDB" id="5419315at2759"/>
<dbReference type="EMBL" id="NBSH01000003">
    <property type="protein sequence ID" value="ORX39448.1"/>
    <property type="molecule type" value="Genomic_DNA"/>
</dbReference>
<dbReference type="InterPro" id="IPR001138">
    <property type="entry name" value="Zn2Cys6_DnaBD"/>
</dbReference>
<dbReference type="RefSeq" id="XP_021873311.1">
    <property type="nucleotide sequence ID" value="XM_022012513.1"/>
</dbReference>
<dbReference type="PROSITE" id="PS50048">
    <property type="entry name" value="ZN2_CY6_FUNGAL_2"/>
    <property type="match status" value="1"/>
</dbReference>
<dbReference type="Proteomes" id="UP000193218">
    <property type="component" value="Unassembled WGS sequence"/>
</dbReference>
<dbReference type="AlphaFoldDB" id="A0A1Y1UN09"/>
<dbReference type="GO" id="GO:0008270">
    <property type="term" value="F:zinc ion binding"/>
    <property type="evidence" value="ECO:0007669"/>
    <property type="project" value="InterPro"/>
</dbReference>
<evidence type="ECO:0000259" key="4">
    <source>
        <dbReference type="PROSITE" id="PS50048"/>
    </source>
</evidence>
<feature type="compositionally biased region" description="Pro residues" evidence="3">
    <location>
        <begin position="137"/>
        <end position="161"/>
    </location>
</feature>
<comment type="caution">
    <text evidence="5">The sequence shown here is derived from an EMBL/GenBank/DDBJ whole genome shotgun (WGS) entry which is preliminary data.</text>
</comment>
<accession>A0A1Y1UN09</accession>
<evidence type="ECO:0000313" key="5">
    <source>
        <dbReference type="EMBL" id="ORX39448.1"/>
    </source>
</evidence>
<dbReference type="CDD" id="cd00067">
    <property type="entry name" value="GAL4"/>
    <property type="match status" value="1"/>
</dbReference>
<keyword evidence="2" id="KW-0539">Nucleus</keyword>
<dbReference type="GO" id="GO:0005634">
    <property type="term" value="C:nucleus"/>
    <property type="evidence" value="ECO:0007669"/>
    <property type="project" value="UniProtKB-SubCell"/>
</dbReference>
<dbReference type="STRING" id="4999.A0A1Y1UN09"/>
<dbReference type="InterPro" id="IPR021858">
    <property type="entry name" value="Fun_TF"/>
</dbReference>
<evidence type="ECO:0000256" key="1">
    <source>
        <dbReference type="ARBA" id="ARBA00004123"/>
    </source>
</evidence>
<sequence>MTDTPPSQELDFAEISREARRIVDARRAQEVLLQTNPVAQAKNNGNSSTKGRKAIRFSRSTTGCLACRKSKVKCDETVPVCLRCVASQRECHYPADKDGGGSGGGGEQQRKRRRRISSKEDDHALGSGPGSASIQPTFPPAPPISHAVPGPPFPIPQPAPTGPSRAASGEQIHQVTRQRLPSFDIDLSNPFMFPGPSSYLDESVRDDVDEAALSGLLSLDTTVVNSPENTSRLAHLEGPHPFRFSRSPSSVNPLATPTPPITVPFGPMPFSQSSAQILPYTQPRISPTLSSSNPAFSLSDIPIQHRDIANSLLLQRRKNRSNAPTLSSNLRPNLQQNAQPISRALIIETLLSAHANDDLLYEFGPSHRFTSSRDPDMSAGGLTSAPPLPNSLDFLTDAFPSPTALLLFHNFCNNTSRILVTMGDMGPNPLLGLCTPSRLLDVTSPGAAAMRMSMLSASIVHYAYETEQIGDHLSFGSKWAQHRTDLKEMSDKFKRAAVANIVLAAGGEGSEPVDNLLAACTLLCIRDVISADTSWRDNMEFVINLTNRKGGPHVLLRPQEYSFTRRYLLETLALHDVFSHFVTGKGPSLIGGFDPWWFDSVHASNGKSEWESVERSFGVSRGMVDLIARIALLDSRKQRLGLSMKSPAKELRDAADQVHRDCQTFLKELDIWGINLCAIPNHPRVTCGDYIHKYMAIIFILADILEQPPTTPQIDKAVANVLELISEASAMRMSVMLVWPLLIAGAFCLPVRRTKVRELFDALRQDYCEDLEAARQILDEQWRGIDAGQGKRHWIDVMRSIGREVLLI</sequence>
<evidence type="ECO:0000256" key="2">
    <source>
        <dbReference type="ARBA" id="ARBA00023242"/>
    </source>
</evidence>
<dbReference type="Gene3D" id="4.10.240.10">
    <property type="entry name" value="Zn(2)-C6 fungal-type DNA-binding domain"/>
    <property type="match status" value="1"/>
</dbReference>
<dbReference type="InParanoid" id="A0A1Y1UN09"/>